<feature type="compositionally biased region" description="Basic and acidic residues" evidence="1">
    <location>
        <begin position="1"/>
        <end position="10"/>
    </location>
</feature>
<dbReference type="EMBL" id="BMAT01003535">
    <property type="protein sequence ID" value="GFS27081.1"/>
    <property type="molecule type" value="Genomic_DNA"/>
</dbReference>
<name>A0AAV4K2J8_9GAST</name>
<keyword evidence="3" id="KW-1185">Reference proteome</keyword>
<accession>A0AAV4K2J8</accession>
<evidence type="ECO:0000256" key="1">
    <source>
        <dbReference type="SAM" id="MobiDB-lite"/>
    </source>
</evidence>
<protein>
    <submittedName>
        <fullName evidence="2">Uncharacterized protein</fullName>
    </submittedName>
</protein>
<dbReference type="Proteomes" id="UP000762676">
    <property type="component" value="Unassembled WGS sequence"/>
</dbReference>
<evidence type="ECO:0000313" key="3">
    <source>
        <dbReference type="Proteomes" id="UP000762676"/>
    </source>
</evidence>
<organism evidence="2 3">
    <name type="scientific">Elysia marginata</name>
    <dbReference type="NCBI Taxonomy" id="1093978"/>
    <lineage>
        <taxon>Eukaryota</taxon>
        <taxon>Metazoa</taxon>
        <taxon>Spiralia</taxon>
        <taxon>Lophotrochozoa</taxon>
        <taxon>Mollusca</taxon>
        <taxon>Gastropoda</taxon>
        <taxon>Heterobranchia</taxon>
        <taxon>Euthyneura</taxon>
        <taxon>Panpulmonata</taxon>
        <taxon>Sacoglossa</taxon>
        <taxon>Placobranchoidea</taxon>
        <taxon>Plakobranchidae</taxon>
        <taxon>Elysia</taxon>
    </lineage>
</organism>
<feature type="region of interest" description="Disordered" evidence="1">
    <location>
        <begin position="1"/>
        <end position="27"/>
    </location>
</feature>
<sequence length="101" mass="11322">MGAEALDSHRNYWRGQGLPSRPESPTTHSWARELERFCGWLSPQELSNSPANSLALLLQWDVALALVTTWDRKTRECFCSWVAPVPGPVAVGDRGDEVDRD</sequence>
<evidence type="ECO:0000313" key="2">
    <source>
        <dbReference type="EMBL" id="GFS27081.1"/>
    </source>
</evidence>
<gene>
    <name evidence="2" type="ORF">ElyMa_001739000</name>
</gene>
<comment type="caution">
    <text evidence="2">The sequence shown here is derived from an EMBL/GenBank/DDBJ whole genome shotgun (WGS) entry which is preliminary data.</text>
</comment>
<dbReference type="AlphaFoldDB" id="A0AAV4K2J8"/>
<proteinExistence type="predicted"/>
<reference evidence="2 3" key="1">
    <citation type="journal article" date="2021" name="Elife">
        <title>Chloroplast acquisition without the gene transfer in kleptoplastic sea slugs, Plakobranchus ocellatus.</title>
        <authorList>
            <person name="Maeda T."/>
            <person name="Takahashi S."/>
            <person name="Yoshida T."/>
            <person name="Shimamura S."/>
            <person name="Takaki Y."/>
            <person name="Nagai Y."/>
            <person name="Toyoda A."/>
            <person name="Suzuki Y."/>
            <person name="Arimoto A."/>
            <person name="Ishii H."/>
            <person name="Satoh N."/>
            <person name="Nishiyama T."/>
            <person name="Hasebe M."/>
            <person name="Maruyama T."/>
            <person name="Minagawa J."/>
            <person name="Obokata J."/>
            <person name="Shigenobu S."/>
        </authorList>
    </citation>
    <scope>NUCLEOTIDE SEQUENCE [LARGE SCALE GENOMIC DNA]</scope>
</reference>